<accession>A0A8I6YL74</accession>
<keyword evidence="3" id="KW-1185">Reference proteome</keyword>
<dbReference type="SUPFAM" id="SSF52058">
    <property type="entry name" value="L domain-like"/>
    <property type="match status" value="2"/>
</dbReference>
<feature type="domain" description="Disease resistance protein At4g27190-like leucine-rich repeats" evidence="1">
    <location>
        <begin position="815"/>
        <end position="942"/>
    </location>
</feature>
<sequence>MQRIIAEELKLDRSAMDLFDKQDEEDDFSGVDKGSRAEIPDVGRLIFNRTMGRTLLVIFQNGSDDEIDFGNFGIPIFDWSGNMIVWTFQGRFRLDLSIKDKVKSANIYLSVSFTISSIIRSAQIIDYLTKNEILKLVHEEASQVLHDISPTLITDCWLYLCLLYFDRDYDEYAHGSNYWVCDGIIPGEGSASWETGQRVHEAIRLEYLHTKKYITFFHWSPVDLIEEKKKSAWISVTSKNVKNQVIPTVPEDATSYFLTLAKSDRLNAVPKNLFHQSIKLCVLRLSCCTFSFASPPFICCRNLKFILLDSCRDEDVEFIDDIDVEFIDDIDKNHVIEWEFLKSLWVLDIRDTNWDWILSPSKMVLMTELRELNLKVVGASSCVWDMTKLELTWLCNIQILRVIDSSTFFTTLVQDPFMGMQNLELLDLSGNSVMEVLPNISIARRMKVLILDGCAGLKQVESAALPKSLESFSFDGFGRASKWKNSLHMPEKQVRPSVHANKVPPKVSKISLEGCEQLKNVFLRGLPNLKELNLSDTAIQELDLEAMQVLQLECLFILGCRNLRRLKWSDAGHPCLKLLCIDCRGKEERGPINDCWQYDSSQPLVHIVITDSKFLRAFKISGDSHGNIFGITDSHQHFHIHLASSVGQRKVIGDNGEGVTILGSEGQPYMDVLNKVIEKDNGEASLAQACTHHLPLGRHIEIAGGYNWESEKQIKRRMEHLMAKAESFHMHDHPSVTTGNLETQFYETQFPNISWCCIQRCPKLHTVFLLDQYPMGIDSFEKMETLCVSHLLAAQCIWSRKLRFQRPFIASPNALQMVVYSFQSFNAFQNLRYIHLHSCPRLKFVLPWYFHTLAKLETIHITYCAELRQIFLKGKPYEGEVATSIIFPSLKCVHLHELPMLHHICEIDMFAPALETIVLRGCWSLMQLPAISSGRALDKSLAVVDCEKDWWDKLKWDGLEASRPLFSPRHSRYYKKAMPRLSVLR</sequence>
<dbReference type="InterPro" id="IPR032675">
    <property type="entry name" value="LRR_dom_sf"/>
</dbReference>
<reference evidence="3" key="1">
    <citation type="journal article" date="2012" name="Nature">
        <title>A physical, genetic and functional sequence assembly of the barley genome.</title>
        <authorList>
            <consortium name="The International Barley Genome Sequencing Consortium"/>
            <person name="Mayer K.F."/>
            <person name="Waugh R."/>
            <person name="Brown J.W."/>
            <person name="Schulman A."/>
            <person name="Langridge P."/>
            <person name="Platzer M."/>
            <person name="Fincher G.B."/>
            <person name="Muehlbauer G.J."/>
            <person name="Sato K."/>
            <person name="Close T.J."/>
            <person name="Wise R.P."/>
            <person name="Stein N."/>
        </authorList>
    </citation>
    <scope>NUCLEOTIDE SEQUENCE [LARGE SCALE GENOMIC DNA]</scope>
    <source>
        <strain evidence="3">cv. Morex</strain>
    </source>
</reference>
<dbReference type="InterPro" id="IPR050905">
    <property type="entry name" value="Plant_NBS-LRR"/>
</dbReference>
<evidence type="ECO:0000313" key="2">
    <source>
        <dbReference type="EnsemblPlants" id="HORVU.MOREX.r3.7HG0752290.1"/>
    </source>
</evidence>
<dbReference type="PANTHER" id="PTHR33463:SF87">
    <property type="entry name" value="OS01G0518651 PROTEIN"/>
    <property type="match status" value="1"/>
</dbReference>
<evidence type="ECO:0000259" key="1">
    <source>
        <dbReference type="Pfam" id="PF23247"/>
    </source>
</evidence>
<dbReference type="Gene3D" id="3.80.10.10">
    <property type="entry name" value="Ribonuclease Inhibitor"/>
    <property type="match status" value="2"/>
</dbReference>
<reference evidence="2" key="3">
    <citation type="submission" date="2022-01" db="UniProtKB">
        <authorList>
            <consortium name="EnsemblPlants"/>
        </authorList>
    </citation>
    <scope>IDENTIFICATION</scope>
    <source>
        <strain evidence="2">subsp. vulgare</strain>
    </source>
</reference>
<dbReference type="Proteomes" id="UP000011116">
    <property type="component" value="Chromosome 7H"/>
</dbReference>
<dbReference type="AlphaFoldDB" id="A0A8I6YL74"/>
<evidence type="ECO:0000313" key="3">
    <source>
        <dbReference type="Proteomes" id="UP000011116"/>
    </source>
</evidence>
<name>A0A8I6YL74_HORVV</name>
<proteinExistence type="predicted"/>
<dbReference type="Gramene" id="HORVU.MOREX.r3.7HG0752290.1">
    <property type="protein sequence ID" value="HORVU.MOREX.r3.7HG0752290.1"/>
    <property type="gene ID" value="HORVU.MOREX.r3.7HG0752290"/>
</dbReference>
<dbReference type="InterPro" id="IPR057135">
    <property type="entry name" value="At4g27190-like_LRR"/>
</dbReference>
<organism evidence="2 3">
    <name type="scientific">Hordeum vulgare subsp. vulgare</name>
    <name type="common">Domesticated barley</name>
    <dbReference type="NCBI Taxonomy" id="112509"/>
    <lineage>
        <taxon>Eukaryota</taxon>
        <taxon>Viridiplantae</taxon>
        <taxon>Streptophyta</taxon>
        <taxon>Embryophyta</taxon>
        <taxon>Tracheophyta</taxon>
        <taxon>Spermatophyta</taxon>
        <taxon>Magnoliopsida</taxon>
        <taxon>Liliopsida</taxon>
        <taxon>Poales</taxon>
        <taxon>Poaceae</taxon>
        <taxon>BOP clade</taxon>
        <taxon>Pooideae</taxon>
        <taxon>Triticodae</taxon>
        <taxon>Triticeae</taxon>
        <taxon>Hordeinae</taxon>
        <taxon>Hordeum</taxon>
    </lineage>
</organism>
<dbReference type="EnsemblPlants" id="HORVU.MOREX.r3.7HG0752290.1">
    <property type="protein sequence ID" value="HORVU.MOREX.r3.7HG0752290.1"/>
    <property type="gene ID" value="HORVU.MOREX.r3.7HG0752290"/>
</dbReference>
<protein>
    <recommendedName>
        <fullName evidence="1">Disease resistance protein At4g27190-like leucine-rich repeats domain-containing protein</fullName>
    </recommendedName>
</protein>
<dbReference type="PANTHER" id="PTHR33463">
    <property type="entry name" value="NB-ARC DOMAIN-CONTAINING PROTEIN-RELATED"/>
    <property type="match status" value="1"/>
</dbReference>
<dbReference type="Pfam" id="PF23247">
    <property type="entry name" value="LRR_RPS2"/>
    <property type="match status" value="1"/>
</dbReference>
<reference evidence="2" key="2">
    <citation type="submission" date="2020-10" db="EMBL/GenBank/DDBJ databases">
        <authorList>
            <person name="Scholz U."/>
            <person name="Mascher M."/>
            <person name="Fiebig A."/>
        </authorList>
    </citation>
    <scope>NUCLEOTIDE SEQUENCE [LARGE SCALE GENOMIC DNA]</scope>
    <source>
        <strain evidence="2">cv. Morex</strain>
    </source>
</reference>